<proteinExistence type="predicted"/>
<feature type="transmembrane region" description="Helical" evidence="1">
    <location>
        <begin position="87"/>
        <end position="108"/>
    </location>
</feature>
<feature type="transmembrane region" description="Helical" evidence="1">
    <location>
        <begin position="147"/>
        <end position="163"/>
    </location>
</feature>
<sequence>MTRLVARVTLAELARRRGALALTLLLPLSFFLVRLDTHWTALRLLSMGLGWAVATLTLFTQVSARRLDRRLVVAGASPTSIHAGRHLAVLALGWAVGLAYAGLAAVTIGQDLHRPEAVTVMLLLTTAIAVPLGSLVASLVPHDLEGALALLGIMAVQLLVDPADSWTRVLPLWSTRELASYIVEPAAGAQYLRDGLAHGATYLLVLALMGSILGWRRLRPRRVPGVAPVAGAGVAEA</sequence>
<feature type="transmembrane region" description="Helical" evidence="1">
    <location>
        <begin position="18"/>
        <end position="35"/>
    </location>
</feature>
<dbReference type="RefSeq" id="WP_026426348.1">
    <property type="nucleotide sequence ID" value="NZ_CBCRWE010000003.1"/>
</dbReference>
<evidence type="ECO:0000313" key="3">
    <source>
        <dbReference type="Proteomes" id="UP000276899"/>
    </source>
</evidence>
<keyword evidence="1" id="KW-0472">Membrane</keyword>
<protein>
    <recommendedName>
        <fullName evidence="4">ABC-2 family transporter protein</fullName>
    </recommendedName>
</protein>
<evidence type="ECO:0000256" key="1">
    <source>
        <dbReference type="SAM" id="Phobius"/>
    </source>
</evidence>
<dbReference type="EMBL" id="LR134363">
    <property type="protein sequence ID" value="VEG74040.1"/>
    <property type="molecule type" value="Genomic_DNA"/>
</dbReference>
<dbReference type="KEGG" id="asla:NCTC11923_00659"/>
<dbReference type="STRING" id="1278298.GCA_000428685_00182"/>
<dbReference type="AlphaFoldDB" id="A0A3S4WFU9"/>
<gene>
    <name evidence="2" type="ORF">NCTC11923_00659</name>
</gene>
<name>A0A3S4WFU9_9ACTO</name>
<feature type="transmembrane region" description="Helical" evidence="1">
    <location>
        <begin position="195"/>
        <end position="215"/>
    </location>
</feature>
<feature type="transmembrane region" description="Helical" evidence="1">
    <location>
        <begin position="120"/>
        <end position="140"/>
    </location>
</feature>
<dbReference type="Proteomes" id="UP000276899">
    <property type="component" value="Chromosome"/>
</dbReference>
<keyword evidence="1" id="KW-0812">Transmembrane</keyword>
<reference evidence="2 3" key="1">
    <citation type="submission" date="2018-12" db="EMBL/GenBank/DDBJ databases">
        <authorList>
            <consortium name="Pathogen Informatics"/>
        </authorList>
    </citation>
    <scope>NUCLEOTIDE SEQUENCE [LARGE SCALE GENOMIC DNA]</scope>
    <source>
        <strain evidence="2 3">NCTC11923</strain>
    </source>
</reference>
<keyword evidence="3" id="KW-1185">Reference proteome</keyword>
<organism evidence="2 3">
    <name type="scientific">Actinomyces slackii</name>
    <dbReference type="NCBI Taxonomy" id="52774"/>
    <lineage>
        <taxon>Bacteria</taxon>
        <taxon>Bacillati</taxon>
        <taxon>Actinomycetota</taxon>
        <taxon>Actinomycetes</taxon>
        <taxon>Actinomycetales</taxon>
        <taxon>Actinomycetaceae</taxon>
        <taxon>Actinomyces</taxon>
    </lineage>
</organism>
<evidence type="ECO:0000313" key="2">
    <source>
        <dbReference type="EMBL" id="VEG74040.1"/>
    </source>
</evidence>
<feature type="transmembrane region" description="Helical" evidence="1">
    <location>
        <begin position="41"/>
        <end position="60"/>
    </location>
</feature>
<evidence type="ECO:0008006" key="4">
    <source>
        <dbReference type="Google" id="ProtNLM"/>
    </source>
</evidence>
<accession>A0A3S4WFU9</accession>
<keyword evidence="1" id="KW-1133">Transmembrane helix</keyword>